<accession>A0A317WP82</accession>
<dbReference type="EMBL" id="MSFL01000005">
    <property type="protein sequence ID" value="PWY88213.1"/>
    <property type="molecule type" value="Genomic_DNA"/>
</dbReference>
<evidence type="ECO:0000313" key="2">
    <source>
        <dbReference type="EMBL" id="PWY88213.1"/>
    </source>
</evidence>
<dbReference type="Gene3D" id="3.40.50.12780">
    <property type="entry name" value="N-terminal domain of ligase-like"/>
    <property type="match status" value="1"/>
</dbReference>
<feature type="compositionally biased region" description="Basic and acidic residues" evidence="1">
    <location>
        <begin position="50"/>
        <end position="64"/>
    </location>
</feature>
<organism evidence="2 3">
    <name type="scientific">Aspergillus heteromorphus CBS 117.55</name>
    <dbReference type="NCBI Taxonomy" id="1448321"/>
    <lineage>
        <taxon>Eukaryota</taxon>
        <taxon>Fungi</taxon>
        <taxon>Dikarya</taxon>
        <taxon>Ascomycota</taxon>
        <taxon>Pezizomycotina</taxon>
        <taxon>Eurotiomycetes</taxon>
        <taxon>Eurotiomycetidae</taxon>
        <taxon>Eurotiales</taxon>
        <taxon>Aspergillaceae</taxon>
        <taxon>Aspergillus</taxon>
        <taxon>Aspergillus subgen. Circumdati</taxon>
    </lineage>
</organism>
<dbReference type="SUPFAM" id="SSF56801">
    <property type="entry name" value="Acetyl-CoA synthetase-like"/>
    <property type="match status" value="1"/>
</dbReference>
<comment type="caution">
    <text evidence="2">The sequence shown here is derived from an EMBL/GenBank/DDBJ whole genome shotgun (WGS) entry which is preliminary data.</text>
</comment>
<gene>
    <name evidence="2" type="ORF">BO70DRAFT_393936</name>
</gene>
<name>A0A317WP82_9EURO</name>
<feature type="region of interest" description="Disordered" evidence="1">
    <location>
        <begin position="31"/>
        <end position="69"/>
    </location>
</feature>
<sequence length="321" mass="35302">MCQACIPADDYDCDSDLEFHSDNECPCPHDHAHDQDQDHKEPHAHHEHGHSHEHSHGHDHENQHNHNHNHNHREIISDEDNNEDTSSHETVSFPSDPFFARLITASRQFKDQIVINDSAQGLQLTYAQFLQDVQALRVKIRAAVPADLLDANGTFKQGAGYVGVLAEIQYPFFVASLAVLSLGGVIVPMGHAPEADQAFAIMEESRAIALLFDPTQSDLATGIESEAKSEGKSTLQLPIEINLAQKSPGEQKFRFVTDDNLVIPADRPALLLFGGGDEPDVLTRQAFYDRATGEATAVPPEMRDAMMLCILICLSSGPPPS</sequence>
<dbReference type="AlphaFoldDB" id="A0A317WP82"/>
<evidence type="ECO:0000256" key="1">
    <source>
        <dbReference type="SAM" id="MobiDB-lite"/>
    </source>
</evidence>
<dbReference type="InterPro" id="IPR042099">
    <property type="entry name" value="ANL_N_sf"/>
</dbReference>
<feature type="compositionally biased region" description="Basic and acidic residues" evidence="1">
    <location>
        <begin position="31"/>
        <end position="41"/>
    </location>
</feature>
<dbReference type="Proteomes" id="UP000247233">
    <property type="component" value="Unassembled WGS sequence"/>
</dbReference>
<dbReference type="OrthoDB" id="6614653at2759"/>
<proteinExistence type="predicted"/>
<keyword evidence="3" id="KW-1185">Reference proteome</keyword>
<protein>
    <submittedName>
        <fullName evidence="2">Uncharacterized protein</fullName>
    </submittedName>
</protein>
<dbReference type="VEuPathDB" id="FungiDB:BO70DRAFT_393936"/>
<dbReference type="GeneID" id="37068659"/>
<evidence type="ECO:0000313" key="3">
    <source>
        <dbReference type="Proteomes" id="UP000247233"/>
    </source>
</evidence>
<reference evidence="2 3" key="1">
    <citation type="submission" date="2016-12" db="EMBL/GenBank/DDBJ databases">
        <title>The genomes of Aspergillus section Nigri reveals drivers in fungal speciation.</title>
        <authorList>
            <consortium name="DOE Joint Genome Institute"/>
            <person name="Vesth T.C."/>
            <person name="Nybo J."/>
            <person name="Theobald S."/>
            <person name="Brandl J."/>
            <person name="Frisvad J.C."/>
            <person name="Nielsen K.F."/>
            <person name="Lyhne E.K."/>
            <person name="Kogle M.E."/>
            <person name="Kuo A."/>
            <person name="Riley R."/>
            <person name="Clum A."/>
            <person name="Nolan M."/>
            <person name="Lipzen A."/>
            <person name="Salamov A."/>
            <person name="Henrissat B."/>
            <person name="Wiebenga A."/>
            <person name="De Vries R.P."/>
            <person name="Grigoriev I.V."/>
            <person name="Mortensen U.H."/>
            <person name="Andersen M.R."/>
            <person name="Baker S.E."/>
        </authorList>
    </citation>
    <scope>NUCLEOTIDE SEQUENCE [LARGE SCALE GENOMIC DNA]</scope>
    <source>
        <strain evidence="2 3">CBS 117.55</strain>
    </source>
</reference>
<dbReference type="STRING" id="1448321.A0A317WP82"/>
<dbReference type="RefSeq" id="XP_025401749.1">
    <property type="nucleotide sequence ID" value="XM_025546422.1"/>
</dbReference>